<keyword evidence="2" id="KW-1185">Reference proteome</keyword>
<protein>
    <submittedName>
        <fullName evidence="1">Uncharacterized protein</fullName>
    </submittedName>
</protein>
<dbReference type="AlphaFoldDB" id="A0A1A6HZ91"/>
<dbReference type="Proteomes" id="UP000092124">
    <property type="component" value="Unassembled WGS sequence"/>
</dbReference>
<sequence length="65" mass="7219">MWKMALPQAGAHWTLRPVLPLGWCFTPHFLDTANAESPSSTDPTATMTCHPKRCQGTHHFQASSK</sequence>
<organism evidence="1 2">
    <name type="scientific">Neotoma lepida</name>
    <name type="common">Desert woodrat</name>
    <dbReference type="NCBI Taxonomy" id="56216"/>
    <lineage>
        <taxon>Eukaryota</taxon>
        <taxon>Metazoa</taxon>
        <taxon>Chordata</taxon>
        <taxon>Craniata</taxon>
        <taxon>Vertebrata</taxon>
        <taxon>Euteleostomi</taxon>
        <taxon>Mammalia</taxon>
        <taxon>Eutheria</taxon>
        <taxon>Euarchontoglires</taxon>
        <taxon>Glires</taxon>
        <taxon>Rodentia</taxon>
        <taxon>Myomorpha</taxon>
        <taxon>Muroidea</taxon>
        <taxon>Cricetidae</taxon>
        <taxon>Neotominae</taxon>
        <taxon>Neotoma</taxon>
    </lineage>
</organism>
<reference evidence="1 2" key="1">
    <citation type="submission" date="2016-06" db="EMBL/GenBank/DDBJ databases">
        <title>The Draft Genome Sequence and Annotation of the Desert Woodrat Neotoma lepida.</title>
        <authorList>
            <person name="Campbell M."/>
            <person name="Oakeson K.F."/>
            <person name="Yandell M."/>
            <person name="Halpert J.R."/>
            <person name="Dearing D."/>
        </authorList>
    </citation>
    <scope>NUCLEOTIDE SEQUENCE [LARGE SCALE GENOMIC DNA]</scope>
    <source>
        <strain evidence="1">417</strain>
        <tissue evidence="1">Liver</tissue>
    </source>
</reference>
<proteinExistence type="predicted"/>
<accession>A0A1A6HZ91</accession>
<comment type="caution">
    <text evidence="1">The sequence shown here is derived from an EMBL/GenBank/DDBJ whole genome shotgun (WGS) entry which is preliminary data.</text>
</comment>
<name>A0A1A6HZ91_NEOLE</name>
<dbReference type="EMBL" id="LZPO01004688">
    <property type="protein sequence ID" value="OBS83539.1"/>
    <property type="molecule type" value="Genomic_DNA"/>
</dbReference>
<evidence type="ECO:0000313" key="2">
    <source>
        <dbReference type="Proteomes" id="UP000092124"/>
    </source>
</evidence>
<evidence type="ECO:0000313" key="1">
    <source>
        <dbReference type="EMBL" id="OBS83539.1"/>
    </source>
</evidence>
<gene>
    <name evidence="1" type="ORF">A6R68_22471</name>
</gene>